<dbReference type="PANTHER" id="PTHR23427:SF2">
    <property type="entry name" value="SURFEIT LOCUS PROTEIN 1"/>
    <property type="match status" value="1"/>
</dbReference>
<dbReference type="PANTHER" id="PTHR23427">
    <property type="entry name" value="SURFEIT LOCUS PROTEIN"/>
    <property type="match status" value="1"/>
</dbReference>
<proteinExistence type="inferred from homology"/>
<keyword evidence="5 6" id="KW-0472">Membrane</keyword>
<accession>A0ABY7GDK2</accession>
<evidence type="ECO:0000256" key="3">
    <source>
        <dbReference type="ARBA" id="ARBA00022692"/>
    </source>
</evidence>
<comment type="caution">
    <text evidence="6">Lacks conserved residue(s) required for the propagation of feature annotation.</text>
</comment>
<evidence type="ECO:0000256" key="4">
    <source>
        <dbReference type="ARBA" id="ARBA00022989"/>
    </source>
</evidence>
<dbReference type="Proteomes" id="UP001164746">
    <property type="component" value="Chromosome 17"/>
</dbReference>
<dbReference type="InterPro" id="IPR045214">
    <property type="entry name" value="Surf1/Surf4"/>
</dbReference>
<sequence>MFRHAMQPLVSIPFCKVAKRLLPWKPSLSRSEWVVLRRLYCQKPRKVPDFQEVTFKSGRYYFLALPALSLYLCYWQIQRKQWKENLIEELKSRFNTLPVPLPDDLEELNHPDMEFKPIKVRGQFDYTRETTNVAYMMMGDFKKPTMQQGQKVYLVRDLNQLAETCGTSPVLLDYVAGELPINGPKIVTPTIELRNTHLEYAGFWFCGAVVTFMFWAKYMRKPPEGITTFRSKIKSYK</sequence>
<keyword evidence="8" id="KW-1185">Reference proteome</keyword>
<name>A0ABY7GDK2_MYAAR</name>
<evidence type="ECO:0000313" key="8">
    <source>
        <dbReference type="Proteomes" id="UP001164746"/>
    </source>
</evidence>
<keyword evidence="6" id="KW-0496">Mitochondrion</keyword>
<dbReference type="InterPro" id="IPR002994">
    <property type="entry name" value="Surf1/Shy1"/>
</dbReference>
<evidence type="ECO:0000256" key="5">
    <source>
        <dbReference type="ARBA" id="ARBA00023136"/>
    </source>
</evidence>
<keyword evidence="3 6" id="KW-0812">Transmembrane</keyword>
<feature type="transmembrane region" description="Helical" evidence="6">
    <location>
        <begin position="198"/>
        <end position="216"/>
    </location>
</feature>
<dbReference type="PROSITE" id="PS50895">
    <property type="entry name" value="SURF1"/>
    <property type="match status" value="1"/>
</dbReference>
<evidence type="ECO:0000256" key="2">
    <source>
        <dbReference type="ARBA" id="ARBA00007165"/>
    </source>
</evidence>
<evidence type="ECO:0000256" key="6">
    <source>
        <dbReference type="RuleBase" id="RU363076"/>
    </source>
</evidence>
<dbReference type="EMBL" id="CP111028">
    <property type="protein sequence ID" value="WAR31343.1"/>
    <property type="molecule type" value="Genomic_DNA"/>
</dbReference>
<comment type="function">
    <text evidence="6">Probably involved in the biogenesis of the COX complex.</text>
</comment>
<reference evidence="7" key="1">
    <citation type="submission" date="2022-11" db="EMBL/GenBank/DDBJ databases">
        <title>Centuries of genome instability and evolution in soft-shell clam transmissible cancer (bioRxiv).</title>
        <authorList>
            <person name="Hart S.F.M."/>
            <person name="Yonemitsu M.A."/>
            <person name="Giersch R.M."/>
            <person name="Beal B.F."/>
            <person name="Arriagada G."/>
            <person name="Davis B.W."/>
            <person name="Ostrander E.A."/>
            <person name="Goff S.P."/>
            <person name="Metzger M.J."/>
        </authorList>
    </citation>
    <scope>NUCLEOTIDE SEQUENCE</scope>
    <source>
        <strain evidence="7">MELC-2E11</strain>
        <tissue evidence="7">Siphon/mantle</tissue>
    </source>
</reference>
<keyword evidence="4 6" id="KW-1133">Transmembrane helix</keyword>
<evidence type="ECO:0000256" key="1">
    <source>
        <dbReference type="ARBA" id="ARBA00004370"/>
    </source>
</evidence>
<protein>
    <recommendedName>
        <fullName evidence="6">SURF1-like protein</fullName>
    </recommendedName>
</protein>
<comment type="subcellular location">
    <subcellularLocation>
        <location evidence="1">Membrane</location>
    </subcellularLocation>
    <subcellularLocation>
        <location evidence="6">Mitochondrion inner membrane</location>
        <topology evidence="6">Multi-pass membrane protein</topology>
    </subcellularLocation>
</comment>
<gene>
    <name evidence="7" type="ORF">MAR_033885</name>
</gene>
<evidence type="ECO:0000313" key="7">
    <source>
        <dbReference type="EMBL" id="WAR31343.1"/>
    </source>
</evidence>
<organism evidence="7 8">
    <name type="scientific">Mya arenaria</name>
    <name type="common">Soft-shell clam</name>
    <dbReference type="NCBI Taxonomy" id="6604"/>
    <lineage>
        <taxon>Eukaryota</taxon>
        <taxon>Metazoa</taxon>
        <taxon>Spiralia</taxon>
        <taxon>Lophotrochozoa</taxon>
        <taxon>Mollusca</taxon>
        <taxon>Bivalvia</taxon>
        <taxon>Autobranchia</taxon>
        <taxon>Heteroconchia</taxon>
        <taxon>Euheterodonta</taxon>
        <taxon>Imparidentia</taxon>
        <taxon>Neoheterodontei</taxon>
        <taxon>Myida</taxon>
        <taxon>Myoidea</taxon>
        <taxon>Myidae</taxon>
        <taxon>Mya</taxon>
    </lineage>
</organism>
<keyword evidence="6" id="KW-0999">Mitochondrion inner membrane</keyword>
<comment type="similarity">
    <text evidence="2 6">Belongs to the SURF1 family.</text>
</comment>
<dbReference type="Pfam" id="PF02104">
    <property type="entry name" value="SURF1"/>
    <property type="match status" value="1"/>
</dbReference>